<dbReference type="OrthoDB" id="9780326at2"/>
<gene>
    <name evidence="8" type="ORF">F0Q34_17580</name>
</gene>
<dbReference type="RefSeq" id="WP_149813556.1">
    <property type="nucleotide sequence ID" value="NZ_VUKA01000013.1"/>
</dbReference>
<dbReference type="Gene3D" id="1.10.10.10">
    <property type="entry name" value="Winged helix-like DNA-binding domain superfamily/Winged helix DNA-binding domain"/>
    <property type="match status" value="1"/>
</dbReference>
<evidence type="ECO:0000256" key="2">
    <source>
        <dbReference type="ARBA" id="ARBA00023015"/>
    </source>
</evidence>
<organism evidence="8 9">
    <name type="scientific">Teichococcus oryzae</name>
    <dbReference type="NCBI Taxonomy" id="1608942"/>
    <lineage>
        <taxon>Bacteria</taxon>
        <taxon>Pseudomonadati</taxon>
        <taxon>Pseudomonadota</taxon>
        <taxon>Alphaproteobacteria</taxon>
        <taxon>Acetobacterales</taxon>
        <taxon>Roseomonadaceae</taxon>
        <taxon>Roseomonas</taxon>
    </lineage>
</organism>
<dbReference type="SUPFAM" id="SSF88659">
    <property type="entry name" value="Sigma3 and sigma4 domains of RNA polymerase sigma factors"/>
    <property type="match status" value="1"/>
</dbReference>
<dbReference type="InterPro" id="IPR013324">
    <property type="entry name" value="RNA_pol_sigma_r3/r4-like"/>
</dbReference>
<dbReference type="Gene3D" id="1.10.1740.10">
    <property type="match status" value="1"/>
</dbReference>
<dbReference type="SUPFAM" id="SSF88946">
    <property type="entry name" value="Sigma2 domain of RNA polymerase sigma factors"/>
    <property type="match status" value="1"/>
</dbReference>
<dbReference type="PANTHER" id="PTHR43133:SF8">
    <property type="entry name" value="RNA POLYMERASE SIGMA FACTOR HI_1459-RELATED"/>
    <property type="match status" value="1"/>
</dbReference>
<keyword evidence="2" id="KW-0805">Transcription regulation</keyword>
<reference evidence="8 9" key="1">
    <citation type="journal article" date="2015" name="Int. J. Syst. Evol. Microbiol.">
        <title>Roseomonas oryzae sp. nov., isolated from paddy rhizosphere soil.</title>
        <authorList>
            <person name="Ramaprasad E.V."/>
            <person name="Sasikala Ch."/>
            <person name="Ramana Ch.V."/>
        </authorList>
    </citation>
    <scope>NUCLEOTIDE SEQUENCE [LARGE SCALE GENOMIC DNA]</scope>
    <source>
        <strain evidence="8 9">KCTC 42542</strain>
    </source>
</reference>
<dbReference type="AlphaFoldDB" id="A0A5B2TBU8"/>
<evidence type="ECO:0000259" key="6">
    <source>
        <dbReference type="Pfam" id="PF04542"/>
    </source>
</evidence>
<dbReference type="EMBL" id="VUKA01000013">
    <property type="protein sequence ID" value="KAA2211976.1"/>
    <property type="molecule type" value="Genomic_DNA"/>
</dbReference>
<evidence type="ECO:0000313" key="8">
    <source>
        <dbReference type="EMBL" id="KAA2211976.1"/>
    </source>
</evidence>
<comment type="caution">
    <text evidence="8">The sequence shown here is derived from an EMBL/GenBank/DDBJ whole genome shotgun (WGS) entry which is preliminary data.</text>
</comment>
<keyword evidence="9" id="KW-1185">Reference proteome</keyword>
<dbReference type="GO" id="GO:0016987">
    <property type="term" value="F:sigma factor activity"/>
    <property type="evidence" value="ECO:0007669"/>
    <property type="project" value="UniProtKB-KW"/>
</dbReference>
<keyword evidence="3" id="KW-0731">Sigma factor</keyword>
<dbReference type="InterPro" id="IPR014284">
    <property type="entry name" value="RNA_pol_sigma-70_dom"/>
</dbReference>
<dbReference type="GO" id="GO:0003677">
    <property type="term" value="F:DNA binding"/>
    <property type="evidence" value="ECO:0007669"/>
    <property type="project" value="UniProtKB-KW"/>
</dbReference>
<dbReference type="InterPro" id="IPR039425">
    <property type="entry name" value="RNA_pol_sigma-70-like"/>
</dbReference>
<dbReference type="InterPro" id="IPR013325">
    <property type="entry name" value="RNA_pol_sigma_r2"/>
</dbReference>
<accession>A0A5B2TBU8</accession>
<dbReference type="NCBIfam" id="TIGR02937">
    <property type="entry name" value="sigma70-ECF"/>
    <property type="match status" value="1"/>
</dbReference>
<evidence type="ECO:0000259" key="7">
    <source>
        <dbReference type="Pfam" id="PF08281"/>
    </source>
</evidence>
<keyword evidence="4" id="KW-0238">DNA-binding</keyword>
<dbReference type="InterPro" id="IPR013249">
    <property type="entry name" value="RNA_pol_sigma70_r4_t2"/>
</dbReference>
<dbReference type="InterPro" id="IPR036388">
    <property type="entry name" value="WH-like_DNA-bd_sf"/>
</dbReference>
<feature type="domain" description="RNA polymerase sigma-70 region 2" evidence="6">
    <location>
        <begin position="57"/>
        <end position="121"/>
    </location>
</feature>
<dbReference type="InterPro" id="IPR007627">
    <property type="entry name" value="RNA_pol_sigma70_r2"/>
</dbReference>
<dbReference type="Proteomes" id="UP000322110">
    <property type="component" value="Unassembled WGS sequence"/>
</dbReference>
<sequence length="212" mass="23275">MPDALPFPPLPWEAPITERPLPKDAGTRLLRDLPAADDATLLGWAAAGDRRAFDQLAGRHLPVLYRVALRITGQPAEAEEVVQEAMLRLWRHAARFDPGRAQLGTWLYRITANLAIDRMRRPAAHLLDGAQNPEDPAPDPEARLVERQRQTLLAAALAELPPRQRAALALSYDQGLSGAEAAAALSVSPRALEGLLRRARQFLFVRLRGASS</sequence>
<comment type="similarity">
    <text evidence="1">Belongs to the sigma-70 factor family. ECF subfamily.</text>
</comment>
<keyword evidence="5" id="KW-0804">Transcription</keyword>
<proteinExistence type="inferred from homology"/>
<evidence type="ECO:0000256" key="5">
    <source>
        <dbReference type="ARBA" id="ARBA00023163"/>
    </source>
</evidence>
<evidence type="ECO:0000256" key="4">
    <source>
        <dbReference type="ARBA" id="ARBA00023125"/>
    </source>
</evidence>
<dbReference type="GO" id="GO:0006352">
    <property type="term" value="P:DNA-templated transcription initiation"/>
    <property type="evidence" value="ECO:0007669"/>
    <property type="project" value="InterPro"/>
</dbReference>
<dbReference type="Pfam" id="PF08281">
    <property type="entry name" value="Sigma70_r4_2"/>
    <property type="match status" value="1"/>
</dbReference>
<evidence type="ECO:0000313" key="9">
    <source>
        <dbReference type="Proteomes" id="UP000322110"/>
    </source>
</evidence>
<dbReference type="Pfam" id="PF04542">
    <property type="entry name" value="Sigma70_r2"/>
    <property type="match status" value="1"/>
</dbReference>
<name>A0A5B2TBU8_9PROT</name>
<dbReference type="PANTHER" id="PTHR43133">
    <property type="entry name" value="RNA POLYMERASE ECF-TYPE SIGMA FACTO"/>
    <property type="match status" value="1"/>
</dbReference>
<evidence type="ECO:0000256" key="1">
    <source>
        <dbReference type="ARBA" id="ARBA00010641"/>
    </source>
</evidence>
<evidence type="ECO:0000256" key="3">
    <source>
        <dbReference type="ARBA" id="ARBA00023082"/>
    </source>
</evidence>
<protein>
    <submittedName>
        <fullName evidence="8">Sigma-70 family RNA polymerase sigma factor</fullName>
    </submittedName>
</protein>
<feature type="domain" description="RNA polymerase sigma factor 70 region 4 type 2" evidence="7">
    <location>
        <begin position="152"/>
        <end position="203"/>
    </location>
</feature>